<dbReference type="EMBL" id="GECU01028887">
    <property type="protein sequence ID" value="JAS78819.1"/>
    <property type="molecule type" value="Transcribed_RNA"/>
</dbReference>
<organism evidence="2">
    <name type="scientific">Homalodisca liturata</name>
    <dbReference type="NCBI Taxonomy" id="320908"/>
    <lineage>
        <taxon>Eukaryota</taxon>
        <taxon>Metazoa</taxon>
        <taxon>Ecdysozoa</taxon>
        <taxon>Arthropoda</taxon>
        <taxon>Hexapoda</taxon>
        <taxon>Insecta</taxon>
        <taxon>Pterygota</taxon>
        <taxon>Neoptera</taxon>
        <taxon>Paraneoptera</taxon>
        <taxon>Hemiptera</taxon>
        <taxon>Auchenorrhyncha</taxon>
        <taxon>Membracoidea</taxon>
        <taxon>Cicadellidae</taxon>
        <taxon>Cicadellinae</taxon>
        <taxon>Proconiini</taxon>
        <taxon>Homalodisca</taxon>
    </lineage>
</organism>
<reference evidence="2" key="1">
    <citation type="submission" date="2015-11" db="EMBL/GenBank/DDBJ databases">
        <title>De novo transcriptome assembly of four potential Pierce s Disease insect vectors from Arizona vineyards.</title>
        <authorList>
            <person name="Tassone E.E."/>
        </authorList>
    </citation>
    <scope>NUCLEOTIDE SEQUENCE</scope>
</reference>
<feature type="region of interest" description="Disordered" evidence="1">
    <location>
        <begin position="1"/>
        <end position="179"/>
    </location>
</feature>
<evidence type="ECO:0000256" key="1">
    <source>
        <dbReference type="SAM" id="MobiDB-lite"/>
    </source>
</evidence>
<evidence type="ECO:0000313" key="2">
    <source>
        <dbReference type="EMBL" id="JAS78819.1"/>
    </source>
</evidence>
<accession>A0A1B6HVV3</accession>
<feature type="compositionally biased region" description="Basic and acidic residues" evidence="1">
    <location>
        <begin position="16"/>
        <end position="33"/>
    </location>
</feature>
<proteinExistence type="predicted"/>
<protein>
    <submittedName>
        <fullName evidence="2">Uncharacterized protein</fullName>
    </submittedName>
</protein>
<name>A0A1B6HVV3_9HEMI</name>
<sequence>ESHHSQSRKSSTSEPTQEKNTEIKENFSRHNSSEIDVTQGEETVIIENDTPLTAIPIERKDTPKQEDTEDDKEKDGKQSPLSVELPPEVKAESPSGSVEQEETATVDSETVHQTPTPTTSSQDNNLRSQSSSSNDVRQPVVETPVEATVIPPTECEIPAEDSELAQTVRNDEESNNLTN</sequence>
<feature type="compositionally biased region" description="Polar residues" evidence="1">
    <location>
        <begin position="105"/>
        <end position="136"/>
    </location>
</feature>
<feature type="compositionally biased region" description="Basic and acidic residues" evidence="1">
    <location>
        <begin position="57"/>
        <end position="77"/>
    </location>
</feature>
<feature type="non-terminal residue" evidence="2">
    <location>
        <position position="179"/>
    </location>
</feature>
<dbReference type="AlphaFoldDB" id="A0A1B6HVV3"/>
<feature type="non-terminal residue" evidence="2">
    <location>
        <position position="1"/>
    </location>
</feature>
<gene>
    <name evidence="2" type="ORF">g.56312</name>
</gene>